<dbReference type="Proteomes" id="UP000299102">
    <property type="component" value="Unassembled WGS sequence"/>
</dbReference>
<organism evidence="1 2">
    <name type="scientific">Eumeta variegata</name>
    <name type="common">Bagworm moth</name>
    <name type="synonym">Eumeta japonica</name>
    <dbReference type="NCBI Taxonomy" id="151549"/>
    <lineage>
        <taxon>Eukaryota</taxon>
        <taxon>Metazoa</taxon>
        <taxon>Ecdysozoa</taxon>
        <taxon>Arthropoda</taxon>
        <taxon>Hexapoda</taxon>
        <taxon>Insecta</taxon>
        <taxon>Pterygota</taxon>
        <taxon>Neoptera</taxon>
        <taxon>Endopterygota</taxon>
        <taxon>Lepidoptera</taxon>
        <taxon>Glossata</taxon>
        <taxon>Ditrysia</taxon>
        <taxon>Tineoidea</taxon>
        <taxon>Psychidae</taxon>
        <taxon>Oiketicinae</taxon>
        <taxon>Eumeta</taxon>
    </lineage>
</organism>
<protein>
    <submittedName>
        <fullName evidence="1">Uncharacterized protein</fullName>
    </submittedName>
</protein>
<comment type="caution">
    <text evidence="1">The sequence shown here is derived from an EMBL/GenBank/DDBJ whole genome shotgun (WGS) entry which is preliminary data.</text>
</comment>
<evidence type="ECO:0000313" key="1">
    <source>
        <dbReference type="EMBL" id="GBP60839.1"/>
    </source>
</evidence>
<reference evidence="1 2" key="1">
    <citation type="journal article" date="2019" name="Commun. Biol.">
        <title>The bagworm genome reveals a unique fibroin gene that provides high tensile strength.</title>
        <authorList>
            <person name="Kono N."/>
            <person name="Nakamura H."/>
            <person name="Ohtoshi R."/>
            <person name="Tomita M."/>
            <person name="Numata K."/>
            <person name="Arakawa K."/>
        </authorList>
    </citation>
    <scope>NUCLEOTIDE SEQUENCE [LARGE SCALE GENOMIC DNA]</scope>
</reference>
<name>A0A4C1XEU3_EUMVA</name>
<gene>
    <name evidence="1" type="ORF">EVAR_35387_1</name>
</gene>
<evidence type="ECO:0000313" key="2">
    <source>
        <dbReference type="Proteomes" id="UP000299102"/>
    </source>
</evidence>
<proteinExistence type="predicted"/>
<sequence length="85" mass="9665">MRIWCGQGQQWRTPFVRESRLRGEEGDYACAVTLIQPMPPRGVSTSCADGGADSNRFLIVFGRNEFLCRRGPRPLFSRYPMLLAN</sequence>
<keyword evidence="2" id="KW-1185">Reference proteome</keyword>
<dbReference type="AlphaFoldDB" id="A0A4C1XEU3"/>
<accession>A0A4C1XEU3</accession>
<dbReference type="EMBL" id="BGZK01000797">
    <property type="protein sequence ID" value="GBP60839.1"/>
    <property type="molecule type" value="Genomic_DNA"/>
</dbReference>